<gene>
    <name evidence="1" type="ORF">QG404_01020</name>
</gene>
<dbReference type="EMBL" id="CP123758">
    <property type="protein sequence ID" value="WGO82348.1"/>
    <property type="molecule type" value="Genomic_DNA"/>
</dbReference>
<dbReference type="RefSeq" id="WP_280937072.1">
    <property type="nucleotide sequence ID" value="NZ_CP123758.1"/>
</dbReference>
<geneLocation type="plasmid" evidence="1 2">
    <name>paApi_AU2</name>
</geneLocation>
<dbReference type="Proteomes" id="UP001231859">
    <property type="component" value="Plasmid paApi_AU2"/>
</dbReference>
<reference evidence="1 2" key="1">
    <citation type="submission" date="2023-04" db="EMBL/GenBank/DDBJ databases">
        <title>Genome dynamics across the evolutionary transition to endosymbiosis.</title>
        <authorList>
            <person name="Siozios S."/>
            <person name="Nadal-Jimenez P."/>
            <person name="Azagi T."/>
            <person name="Sprong H."/>
            <person name="Frost C.L."/>
            <person name="Parratt S.R."/>
            <person name="Taylor G."/>
            <person name="Brettell L."/>
            <person name="Lew K.C."/>
            <person name="Croft L."/>
            <person name="King K.C."/>
            <person name="Brockhurst M.A."/>
            <person name="Hypsa V."/>
            <person name="Novakova E."/>
            <person name="Darby A.C."/>
            <person name="Hurst G.D.D."/>
        </authorList>
    </citation>
    <scope>NUCLEOTIDE SEQUENCE [LARGE SCALE GENOMIC DNA]</scope>
    <source>
        <strain evidence="2">aApi_AU</strain>
        <plasmid evidence="1 2">paApi_AU2</plasmid>
    </source>
</reference>
<protein>
    <submittedName>
        <fullName evidence="1">Uncharacterized protein</fullName>
    </submittedName>
</protein>
<evidence type="ECO:0000313" key="1">
    <source>
        <dbReference type="EMBL" id="WGO82348.1"/>
    </source>
</evidence>
<sequence length="87" mass="9625">MSKFGCQVFLKNGINIETLVVPVFFLDFITDGSGEKSYTLPENRALKVLHSNTFSNGSAKKTEADIKGNKIAYRNTSEDRPLVVIAE</sequence>
<proteinExistence type="predicted"/>
<evidence type="ECO:0000313" key="2">
    <source>
        <dbReference type="Proteomes" id="UP001231859"/>
    </source>
</evidence>
<keyword evidence="2" id="KW-1185">Reference proteome</keyword>
<organism evidence="1 2">
    <name type="scientific">Arsenophonus apicola</name>
    <dbReference type="NCBI Taxonomy" id="2879119"/>
    <lineage>
        <taxon>Bacteria</taxon>
        <taxon>Pseudomonadati</taxon>
        <taxon>Pseudomonadota</taxon>
        <taxon>Gammaproteobacteria</taxon>
        <taxon>Enterobacterales</taxon>
        <taxon>Morganellaceae</taxon>
        <taxon>Arsenophonus</taxon>
    </lineage>
</organism>
<name>A0ABY8NYM5_9GAMM</name>
<keyword evidence="1" id="KW-0614">Plasmid</keyword>
<accession>A0ABY8NYM5</accession>